<keyword evidence="3" id="KW-1185">Reference proteome</keyword>
<organism evidence="2 3">
    <name type="scientific">Alkalibaculum sporogenes</name>
    <dbReference type="NCBI Taxonomy" id="2655001"/>
    <lineage>
        <taxon>Bacteria</taxon>
        <taxon>Bacillati</taxon>
        <taxon>Bacillota</taxon>
        <taxon>Clostridia</taxon>
        <taxon>Eubacteriales</taxon>
        <taxon>Eubacteriaceae</taxon>
        <taxon>Alkalibaculum</taxon>
    </lineage>
</organism>
<proteinExistence type="predicted"/>
<dbReference type="Proteomes" id="UP000440004">
    <property type="component" value="Unassembled WGS sequence"/>
</dbReference>
<dbReference type="EMBL" id="WHNX01000039">
    <property type="protein sequence ID" value="MPW27079.1"/>
    <property type="molecule type" value="Genomic_DNA"/>
</dbReference>
<evidence type="ECO:0000313" key="3">
    <source>
        <dbReference type="Proteomes" id="UP000440004"/>
    </source>
</evidence>
<keyword evidence="1" id="KW-1133">Transmembrane helix</keyword>
<protein>
    <recommendedName>
        <fullName evidence="4">Sporulation protein YqfD</fullName>
    </recommendedName>
</protein>
<evidence type="ECO:0008006" key="4">
    <source>
        <dbReference type="Google" id="ProtNLM"/>
    </source>
</evidence>
<gene>
    <name evidence="2" type="ORF">GC105_14955</name>
</gene>
<comment type="caution">
    <text evidence="2">The sequence shown here is derived from an EMBL/GenBank/DDBJ whole genome shotgun (WGS) entry which is preliminary data.</text>
</comment>
<dbReference type="Pfam" id="PF06898">
    <property type="entry name" value="YqfD"/>
    <property type="match status" value="1"/>
</dbReference>
<name>A0A6A7KC04_9FIRM</name>
<dbReference type="InterPro" id="IPR010690">
    <property type="entry name" value="YqfD"/>
</dbReference>
<accession>A0A6A7KC04</accession>
<keyword evidence="1" id="KW-0812">Transmembrane</keyword>
<sequence length="396" mass="46044">MGGGILLIVKLWHYIRGYVIINIKGRHLERVINLIHHNNILIWDIVKVDSGKIKARIELKDYKQVIEISNRLSCEVEIIRKSGMTLWKWRLQTRKFFAVAFILVLLAVYIISSMVITIEVQTETSIDEANILKELEELGLKSWVLKNNLNMNEIEAEFLKNHKEIDFMNIEINGTKITIDIVASEESQKIYDKSIPVDLIASKDGIIKDMLIINGTSNVEIDQKVKKGDLLVKGEVVTQKVEESPEITYIHAMAKIMAQTSYDKDYEIRKYKVIDEEDYKFNRVLHIGGLVINFHNGEKNYYYESNEEQRLKILGNELPIKIDKIKYYAKENCIDKSKEELEDEVKDKAKEEFNKIGQVQNIEINSSTVNNNVYKYKISITIIEEISEEQKIDKEE</sequence>
<evidence type="ECO:0000313" key="2">
    <source>
        <dbReference type="EMBL" id="MPW27079.1"/>
    </source>
</evidence>
<dbReference type="PIRSF" id="PIRSF029895">
    <property type="entry name" value="SpoIV"/>
    <property type="match status" value="1"/>
</dbReference>
<feature type="transmembrane region" description="Helical" evidence="1">
    <location>
        <begin position="96"/>
        <end position="116"/>
    </location>
</feature>
<reference evidence="2 3" key="1">
    <citation type="submission" date="2019-10" db="EMBL/GenBank/DDBJ databases">
        <title>Alkalibaculum tamaniensis sp.nov., a new alkaliphilic acetogen, isolated on methoxylated aromatics from a mud volcano.</title>
        <authorList>
            <person name="Khomyakova M.A."/>
            <person name="Merkel A.Y."/>
            <person name="Bonch-Osmolovskaya E.A."/>
            <person name="Slobodkin A.I."/>
        </authorList>
    </citation>
    <scope>NUCLEOTIDE SEQUENCE [LARGE SCALE GENOMIC DNA]</scope>
    <source>
        <strain evidence="2 3">M08DMB</strain>
    </source>
</reference>
<evidence type="ECO:0000256" key="1">
    <source>
        <dbReference type="SAM" id="Phobius"/>
    </source>
</evidence>
<keyword evidence="1" id="KW-0472">Membrane</keyword>
<dbReference type="AlphaFoldDB" id="A0A6A7KC04"/>